<dbReference type="SUPFAM" id="SSF46785">
    <property type="entry name" value="Winged helix' DNA-binding domain"/>
    <property type="match status" value="1"/>
</dbReference>
<dbReference type="InterPro" id="IPR000835">
    <property type="entry name" value="HTH_MarR-typ"/>
</dbReference>
<feature type="domain" description="HTH marR-type" evidence="4">
    <location>
        <begin position="11"/>
        <end position="141"/>
    </location>
</feature>
<keyword evidence="1" id="KW-0805">Transcription regulation</keyword>
<dbReference type="PANTHER" id="PTHR33164:SF99">
    <property type="entry name" value="MARR FAMILY REGULATORY PROTEIN"/>
    <property type="match status" value="1"/>
</dbReference>
<evidence type="ECO:0000313" key="5">
    <source>
        <dbReference type="EMBL" id="OEJ25737.1"/>
    </source>
</evidence>
<dbReference type="EMBL" id="MEHJ01000001">
    <property type="protein sequence ID" value="OEJ25737.1"/>
    <property type="molecule type" value="Genomic_DNA"/>
</dbReference>
<evidence type="ECO:0000256" key="3">
    <source>
        <dbReference type="ARBA" id="ARBA00023163"/>
    </source>
</evidence>
<dbReference type="Pfam" id="PF01047">
    <property type="entry name" value="MarR"/>
    <property type="match status" value="1"/>
</dbReference>
<keyword evidence="6" id="KW-1185">Reference proteome</keyword>
<dbReference type="InterPro" id="IPR039422">
    <property type="entry name" value="MarR/SlyA-like"/>
</dbReference>
<organism evidence="5 6">
    <name type="scientific">Streptomyces agglomeratus</name>
    <dbReference type="NCBI Taxonomy" id="285458"/>
    <lineage>
        <taxon>Bacteria</taxon>
        <taxon>Bacillati</taxon>
        <taxon>Actinomycetota</taxon>
        <taxon>Actinomycetes</taxon>
        <taxon>Kitasatosporales</taxon>
        <taxon>Streptomycetaceae</taxon>
        <taxon>Streptomyces</taxon>
    </lineage>
</organism>
<evidence type="ECO:0000313" key="6">
    <source>
        <dbReference type="Proteomes" id="UP000095759"/>
    </source>
</evidence>
<dbReference type="SMART" id="SM00347">
    <property type="entry name" value="HTH_MARR"/>
    <property type="match status" value="1"/>
</dbReference>
<dbReference type="GO" id="GO:0003700">
    <property type="term" value="F:DNA-binding transcription factor activity"/>
    <property type="evidence" value="ECO:0007669"/>
    <property type="project" value="InterPro"/>
</dbReference>
<dbReference type="STRING" id="285458.BGM19_21055"/>
<dbReference type="PROSITE" id="PS50995">
    <property type="entry name" value="HTH_MARR_2"/>
    <property type="match status" value="1"/>
</dbReference>
<name>A0A1E5P8F2_9ACTN</name>
<dbReference type="Proteomes" id="UP000095759">
    <property type="component" value="Unassembled WGS sequence"/>
</dbReference>
<keyword evidence="3" id="KW-0804">Transcription</keyword>
<dbReference type="InterPro" id="IPR023187">
    <property type="entry name" value="Tscrpt_reg_MarR-type_CS"/>
</dbReference>
<dbReference type="PRINTS" id="PR00598">
    <property type="entry name" value="HTHMARR"/>
</dbReference>
<reference evidence="5 6" key="1">
    <citation type="submission" date="2016-08" db="EMBL/GenBank/DDBJ databases">
        <title>Complete genome sequence of Streptomyces agglomeratus strain 6-3-2, a novel anti-MRSA actinomycete isolated from Wuli of Tebit, China.</title>
        <authorList>
            <person name="Chen X."/>
        </authorList>
    </citation>
    <scope>NUCLEOTIDE SEQUENCE [LARGE SCALE GENOMIC DNA]</scope>
    <source>
        <strain evidence="5 6">6-3-2</strain>
    </source>
</reference>
<dbReference type="AlphaFoldDB" id="A0A1E5P8F2"/>
<dbReference type="Gene3D" id="1.10.10.10">
    <property type="entry name" value="Winged helix-like DNA-binding domain superfamily/Winged helix DNA-binding domain"/>
    <property type="match status" value="1"/>
</dbReference>
<sequence length="150" mass="16059">MAETIRTIPTKAQLMERLADSFSGYYGDFSVAAADAGLSASQAKTLGVLRTAPASMRALATVLACDASNITGIVDRLEKRDLVRREVSPSDRRVKNVVLTTAGEETVDAIRARMHTTHEALDALDDADRTALYDLLGRVFCGSRGPGTTT</sequence>
<comment type="caution">
    <text evidence="5">The sequence shown here is derived from an EMBL/GenBank/DDBJ whole genome shotgun (WGS) entry which is preliminary data.</text>
</comment>
<dbReference type="InterPro" id="IPR036388">
    <property type="entry name" value="WH-like_DNA-bd_sf"/>
</dbReference>
<gene>
    <name evidence="5" type="ORF">AS594_15780</name>
</gene>
<protein>
    <submittedName>
        <fullName evidence="5">MarR family transcriptional regulator</fullName>
    </submittedName>
</protein>
<dbReference type="PANTHER" id="PTHR33164">
    <property type="entry name" value="TRANSCRIPTIONAL REGULATOR, MARR FAMILY"/>
    <property type="match status" value="1"/>
</dbReference>
<dbReference type="RefSeq" id="WP_069927644.1">
    <property type="nucleotide sequence ID" value="NZ_MEHI01000001.1"/>
</dbReference>
<evidence type="ECO:0000259" key="4">
    <source>
        <dbReference type="PROSITE" id="PS50995"/>
    </source>
</evidence>
<evidence type="ECO:0000256" key="2">
    <source>
        <dbReference type="ARBA" id="ARBA00023125"/>
    </source>
</evidence>
<dbReference type="GO" id="GO:0006950">
    <property type="term" value="P:response to stress"/>
    <property type="evidence" value="ECO:0007669"/>
    <property type="project" value="TreeGrafter"/>
</dbReference>
<accession>A0A1E5P8F2</accession>
<proteinExistence type="predicted"/>
<evidence type="ECO:0000256" key="1">
    <source>
        <dbReference type="ARBA" id="ARBA00023015"/>
    </source>
</evidence>
<keyword evidence="2" id="KW-0238">DNA-binding</keyword>
<dbReference type="GO" id="GO:0003677">
    <property type="term" value="F:DNA binding"/>
    <property type="evidence" value="ECO:0007669"/>
    <property type="project" value="UniProtKB-KW"/>
</dbReference>
<dbReference type="InterPro" id="IPR036390">
    <property type="entry name" value="WH_DNA-bd_sf"/>
</dbReference>
<dbReference type="PROSITE" id="PS01117">
    <property type="entry name" value="HTH_MARR_1"/>
    <property type="match status" value="1"/>
</dbReference>